<dbReference type="PANTHER" id="PTHR35400:SF3">
    <property type="entry name" value="SLL1072 PROTEIN"/>
    <property type="match status" value="1"/>
</dbReference>
<evidence type="ECO:0000256" key="1">
    <source>
        <dbReference type="SAM" id="MobiDB-lite"/>
    </source>
</evidence>
<dbReference type="EMBL" id="SJPM01000007">
    <property type="protein sequence ID" value="TWT95046.1"/>
    <property type="molecule type" value="Genomic_DNA"/>
</dbReference>
<proteinExistence type="predicted"/>
<feature type="compositionally biased region" description="Basic and acidic residues" evidence="1">
    <location>
        <begin position="23"/>
        <end position="33"/>
    </location>
</feature>
<accession>A0A5C6A6G3</accession>
<dbReference type="RefSeq" id="WP_231603163.1">
    <property type="nucleotide sequence ID" value="NZ_SJPM01000007.1"/>
</dbReference>
<dbReference type="InterPro" id="IPR011335">
    <property type="entry name" value="Restrct_endonuc-II-like"/>
</dbReference>
<dbReference type="AlphaFoldDB" id="A0A5C6A6G3"/>
<feature type="region of interest" description="Disordered" evidence="1">
    <location>
        <begin position="1"/>
        <end position="33"/>
    </location>
</feature>
<sequence length="224" mass="25230">MSETSGGLSSKISPPRWEAATMKSERSNEQNQWQDKKIRMSQSLRLTADEYGEMVQKGAFDHLHGKIELIRGEIRCMNPAGPIHDDFILYLTNWSFTTTAQRSIQVAVQIGLGLPEFDSRPEPDVYWVRAARYRERHPSAADVKLVIEIADSSLKADLIEKVDLYAKAMIVECWVVDLQGQCVHVFRKPENGRFNDRSVAKAGESLSPLEPCNVPLDLADLFGP</sequence>
<dbReference type="InterPro" id="IPR008538">
    <property type="entry name" value="Uma2"/>
</dbReference>
<dbReference type="Pfam" id="PF05685">
    <property type="entry name" value="Uma2"/>
    <property type="match status" value="1"/>
</dbReference>
<name>A0A5C6A6G3_9BACT</name>
<feature type="compositionally biased region" description="Polar residues" evidence="1">
    <location>
        <begin position="1"/>
        <end position="12"/>
    </location>
</feature>
<gene>
    <name evidence="3" type="ORF">Pla100_36250</name>
</gene>
<evidence type="ECO:0000313" key="4">
    <source>
        <dbReference type="Proteomes" id="UP000316213"/>
    </source>
</evidence>
<reference evidence="3 4" key="1">
    <citation type="submission" date="2019-02" db="EMBL/GenBank/DDBJ databases">
        <title>Deep-cultivation of Planctomycetes and their phenomic and genomic characterization uncovers novel biology.</title>
        <authorList>
            <person name="Wiegand S."/>
            <person name="Jogler M."/>
            <person name="Boedeker C."/>
            <person name="Pinto D."/>
            <person name="Vollmers J."/>
            <person name="Rivas-Marin E."/>
            <person name="Kohn T."/>
            <person name="Peeters S.H."/>
            <person name="Heuer A."/>
            <person name="Rast P."/>
            <person name="Oberbeckmann S."/>
            <person name="Bunk B."/>
            <person name="Jeske O."/>
            <person name="Meyerdierks A."/>
            <person name="Storesund J.E."/>
            <person name="Kallscheuer N."/>
            <person name="Luecker S."/>
            <person name="Lage O.M."/>
            <person name="Pohl T."/>
            <person name="Merkel B.J."/>
            <person name="Hornburger P."/>
            <person name="Mueller R.-W."/>
            <person name="Bruemmer F."/>
            <person name="Labrenz M."/>
            <person name="Spormann A.M."/>
            <person name="Op Den Camp H."/>
            <person name="Overmann J."/>
            <person name="Amann R."/>
            <person name="Jetten M.S.M."/>
            <person name="Mascher T."/>
            <person name="Medema M.H."/>
            <person name="Devos D.P."/>
            <person name="Kaster A.-K."/>
            <person name="Ovreas L."/>
            <person name="Rohde M."/>
            <person name="Galperin M.Y."/>
            <person name="Jogler C."/>
        </authorList>
    </citation>
    <scope>NUCLEOTIDE SEQUENCE [LARGE SCALE GENOMIC DNA]</scope>
    <source>
        <strain evidence="3 4">Pla100</strain>
    </source>
</reference>
<evidence type="ECO:0000313" key="3">
    <source>
        <dbReference type="EMBL" id="TWT95046.1"/>
    </source>
</evidence>
<feature type="domain" description="Putative restriction endonuclease" evidence="2">
    <location>
        <begin position="62"/>
        <end position="209"/>
    </location>
</feature>
<dbReference type="CDD" id="cd06260">
    <property type="entry name" value="DUF820-like"/>
    <property type="match status" value="1"/>
</dbReference>
<dbReference type="PANTHER" id="PTHR35400">
    <property type="entry name" value="SLR1083 PROTEIN"/>
    <property type="match status" value="1"/>
</dbReference>
<protein>
    <recommendedName>
        <fullName evidence="2">Putative restriction endonuclease domain-containing protein</fullName>
    </recommendedName>
</protein>
<dbReference type="InterPro" id="IPR012296">
    <property type="entry name" value="Nuclease_put_TT1808"/>
</dbReference>
<keyword evidence="4" id="KW-1185">Reference proteome</keyword>
<organism evidence="3 4">
    <name type="scientific">Neorhodopirellula pilleata</name>
    <dbReference type="NCBI Taxonomy" id="2714738"/>
    <lineage>
        <taxon>Bacteria</taxon>
        <taxon>Pseudomonadati</taxon>
        <taxon>Planctomycetota</taxon>
        <taxon>Planctomycetia</taxon>
        <taxon>Pirellulales</taxon>
        <taxon>Pirellulaceae</taxon>
        <taxon>Neorhodopirellula</taxon>
    </lineage>
</organism>
<dbReference type="Gene3D" id="3.90.1570.10">
    <property type="entry name" value="tt1808, chain A"/>
    <property type="match status" value="1"/>
</dbReference>
<dbReference type="Proteomes" id="UP000316213">
    <property type="component" value="Unassembled WGS sequence"/>
</dbReference>
<dbReference type="SUPFAM" id="SSF52980">
    <property type="entry name" value="Restriction endonuclease-like"/>
    <property type="match status" value="1"/>
</dbReference>
<comment type="caution">
    <text evidence="3">The sequence shown here is derived from an EMBL/GenBank/DDBJ whole genome shotgun (WGS) entry which is preliminary data.</text>
</comment>
<evidence type="ECO:0000259" key="2">
    <source>
        <dbReference type="Pfam" id="PF05685"/>
    </source>
</evidence>